<evidence type="ECO:0000313" key="3">
    <source>
        <dbReference type="Proteomes" id="UP000283063"/>
    </source>
</evidence>
<accession>A0A3T0N4T1</accession>
<reference evidence="2 3" key="1">
    <citation type="submission" date="2018-10" db="EMBL/GenBank/DDBJ databases">
        <title>Parasedimentitalea marina sp. nov., a psychrophilic bacterium isolated from deep seawater of the New Britain Trench.</title>
        <authorList>
            <person name="Cao J."/>
        </authorList>
    </citation>
    <scope>NUCLEOTIDE SEQUENCE [LARGE SCALE GENOMIC DNA]</scope>
    <source>
        <strain evidence="2 3">W43</strain>
    </source>
</reference>
<name>A0A3T0N4T1_9RHOB</name>
<evidence type="ECO:0000313" key="2">
    <source>
        <dbReference type="EMBL" id="AZV79036.1"/>
    </source>
</evidence>
<evidence type="ECO:0000256" key="1">
    <source>
        <dbReference type="SAM" id="SignalP"/>
    </source>
</evidence>
<keyword evidence="1" id="KW-0732">Signal</keyword>
<dbReference type="KEGG" id="sedi:EBB79_14935"/>
<dbReference type="EMBL" id="CP033219">
    <property type="protein sequence ID" value="AZV79036.1"/>
    <property type="molecule type" value="Genomic_DNA"/>
</dbReference>
<dbReference type="Proteomes" id="UP000283063">
    <property type="component" value="Chromosome"/>
</dbReference>
<proteinExistence type="predicted"/>
<organism evidence="2 3">
    <name type="scientific">Parasedimentitalea marina</name>
    <dbReference type="NCBI Taxonomy" id="2483033"/>
    <lineage>
        <taxon>Bacteria</taxon>
        <taxon>Pseudomonadati</taxon>
        <taxon>Pseudomonadota</taxon>
        <taxon>Alphaproteobacteria</taxon>
        <taxon>Rhodobacterales</taxon>
        <taxon>Paracoccaceae</taxon>
        <taxon>Parasedimentitalea</taxon>
    </lineage>
</organism>
<dbReference type="AlphaFoldDB" id="A0A3T0N4T1"/>
<gene>
    <name evidence="2" type="ORF">EBB79_14935</name>
</gene>
<keyword evidence="3" id="KW-1185">Reference proteome</keyword>
<protein>
    <submittedName>
        <fullName evidence="2">Uncharacterized protein</fullName>
    </submittedName>
</protein>
<sequence length="125" mass="13087">MKGIFMRFFAALACATVLPLSGFADNANIAGTDGTRSIGHIDCAAQDGQPNSSCPVEILPKEDGSVTLRVLLPGGQVRYLYATDGKITSTDSTGSMGSKTLANSTIVHITPQERFEIPNSLLAGK</sequence>
<feature type="signal peptide" evidence="1">
    <location>
        <begin position="1"/>
        <end position="24"/>
    </location>
</feature>
<feature type="chain" id="PRO_5019292263" evidence="1">
    <location>
        <begin position="25"/>
        <end position="125"/>
    </location>
</feature>